<feature type="transmembrane region" description="Helical" evidence="1">
    <location>
        <begin position="412"/>
        <end position="439"/>
    </location>
</feature>
<dbReference type="Proteomes" id="UP000230002">
    <property type="component" value="Unassembled WGS sequence"/>
</dbReference>
<evidence type="ECO:0000313" key="3">
    <source>
        <dbReference type="EMBL" id="PIL23266.1"/>
    </source>
</evidence>
<dbReference type="Pfam" id="PF20153">
    <property type="entry name" value="DUF6535"/>
    <property type="match status" value="1"/>
</dbReference>
<dbReference type="EMBL" id="AYKW01000068">
    <property type="protein sequence ID" value="PIL23266.1"/>
    <property type="molecule type" value="Genomic_DNA"/>
</dbReference>
<feature type="transmembrane region" description="Helical" evidence="1">
    <location>
        <begin position="445"/>
        <end position="466"/>
    </location>
</feature>
<dbReference type="OrthoDB" id="2747377at2759"/>
<dbReference type="AlphaFoldDB" id="A0A2G8RP36"/>
<keyword evidence="4" id="KW-1185">Reference proteome</keyword>
<dbReference type="SUPFAM" id="SSF52047">
    <property type="entry name" value="RNI-like"/>
    <property type="match status" value="1"/>
</dbReference>
<protein>
    <recommendedName>
        <fullName evidence="2">DUF6535 domain-containing protein</fullName>
    </recommendedName>
</protein>
<feature type="domain" description="DUF6535" evidence="2">
    <location>
        <begin position="258"/>
        <end position="440"/>
    </location>
</feature>
<feature type="transmembrane region" description="Helical" evidence="1">
    <location>
        <begin position="496"/>
        <end position="516"/>
    </location>
</feature>
<evidence type="ECO:0000313" key="4">
    <source>
        <dbReference type="Proteomes" id="UP000230002"/>
    </source>
</evidence>
<evidence type="ECO:0000259" key="2">
    <source>
        <dbReference type="Pfam" id="PF20153"/>
    </source>
</evidence>
<keyword evidence="1" id="KW-1133">Transmembrane helix</keyword>
<keyword evidence="1" id="KW-0812">Transmembrane</keyword>
<proteinExistence type="predicted"/>
<sequence length="883" mass="100171">MHYPPTYWHSVAQFPNIVTLDMSTAGLSLSSILHLVWSFPELLVLRLQEDIEDERVSARKDLSETYSWRLCTMRRPNACRHLKHLKLSNARILTSMPNFPPPLSFGTSVTRLKLGVLRKLGLSHSMLACIREFDRLEFLRVGSMSYGTSERSDGHLLQHVLPVLPNVRSSAFQTLELYVSPWDPFFTTRQTHIDILYGIELKAFLERTPSLRTLGLSWPDTDAGLDGGLYDAKWWSEQLTFREELEKQYTQDEKEQVWSEAAEAVKTYHEEMVTAWDREMDTLLVYAGLFSAVLTAFNVQSYQLLQAQPTDPMLAALQQISAQLNSFTVNSPFVNATQQVQPLNDTSFKAPTSAVWINTLWFSSLVCSLASASIALMVKQWLDQLRVGLSGTSRDSARLRQYRLNGILKWQVGSIIVVLPILLQLALLLFLAGLVVLLWTLHPTVAAVTSALVGVLVLFSITVTILPTFQWDCAYLSPQALFVHELFRFQWNYVRVSFFALFRNVFPLVLLSRLAASQSALNAPPSRFQRFFAEIRAVFIWVTGDAPLYPTWRGREQLAIASPETARDLDRHVVVMAYTTTFATRYVKRADVLFPDLGQKQVPRYFDTIRAALRYHWNGPSSGQRVGRVLHHLPLHALRYMLSIELADRDARWREGVREILGHFRFMPRKTVDKGVYLDTLSAVLVDEHDRELASQVLKWIMLDLRYAQDISVYSQDTIRNVMSISEWWIQQLPTSPTAEPPHGYLYASEIVVHCIRIAACSPSTVIPTPEYTTEILAHGKTALQCFADRLTARQRSGKPLIRQSDHRDGLLVSSMTFVLQAMVDHGLHIDEVPEFSRPRRTGTGFSTALRRLELGVGSGGIALAHVVSRLRPGVVHPSESRD</sequence>
<gene>
    <name evidence="3" type="ORF">GSI_14576</name>
</gene>
<organism evidence="3 4">
    <name type="scientific">Ganoderma sinense ZZ0214-1</name>
    <dbReference type="NCBI Taxonomy" id="1077348"/>
    <lineage>
        <taxon>Eukaryota</taxon>
        <taxon>Fungi</taxon>
        <taxon>Dikarya</taxon>
        <taxon>Basidiomycota</taxon>
        <taxon>Agaricomycotina</taxon>
        <taxon>Agaricomycetes</taxon>
        <taxon>Polyporales</taxon>
        <taxon>Polyporaceae</taxon>
        <taxon>Ganoderma</taxon>
    </lineage>
</organism>
<dbReference type="InterPro" id="IPR045338">
    <property type="entry name" value="DUF6535"/>
</dbReference>
<dbReference type="Gene3D" id="3.80.10.10">
    <property type="entry name" value="Ribonuclease Inhibitor"/>
    <property type="match status" value="1"/>
</dbReference>
<name>A0A2G8RP36_9APHY</name>
<accession>A0A2G8RP36</accession>
<keyword evidence="1" id="KW-0472">Membrane</keyword>
<reference evidence="3 4" key="1">
    <citation type="journal article" date="2015" name="Sci. Rep.">
        <title>Chromosome-level genome map provides insights into diverse defense mechanisms in the medicinal fungus Ganoderma sinense.</title>
        <authorList>
            <person name="Zhu Y."/>
            <person name="Xu J."/>
            <person name="Sun C."/>
            <person name="Zhou S."/>
            <person name="Xu H."/>
            <person name="Nelson D.R."/>
            <person name="Qian J."/>
            <person name="Song J."/>
            <person name="Luo H."/>
            <person name="Xiang L."/>
            <person name="Li Y."/>
            <person name="Xu Z."/>
            <person name="Ji A."/>
            <person name="Wang L."/>
            <person name="Lu S."/>
            <person name="Hayward A."/>
            <person name="Sun W."/>
            <person name="Li X."/>
            <person name="Schwartz D.C."/>
            <person name="Wang Y."/>
            <person name="Chen S."/>
        </authorList>
    </citation>
    <scope>NUCLEOTIDE SEQUENCE [LARGE SCALE GENOMIC DNA]</scope>
    <source>
        <strain evidence="3 4">ZZ0214-1</strain>
    </source>
</reference>
<feature type="transmembrane region" description="Helical" evidence="1">
    <location>
        <begin position="355"/>
        <end position="378"/>
    </location>
</feature>
<evidence type="ECO:0000256" key="1">
    <source>
        <dbReference type="SAM" id="Phobius"/>
    </source>
</evidence>
<comment type="caution">
    <text evidence="3">The sequence shown here is derived from an EMBL/GenBank/DDBJ whole genome shotgun (WGS) entry which is preliminary data.</text>
</comment>
<dbReference type="InterPro" id="IPR032675">
    <property type="entry name" value="LRR_dom_sf"/>
</dbReference>